<comment type="caution">
    <text evidence="2">The sequence shown here is derived from an EMBL/GenBank/DDBJ whole genome shotgun (WGS) entry which is preliminary data.</text>
</comment>
<dbReference type="RefSeq" id="WP_144425860.1">
    <property type="nucleotide sequence ID" value="NZ_BAAAEB010000006.1"/>
</dbReference>
<evidence type="ECO:0000256" key="1">
    <source>
        <dbReference type="SAM" id="MobiDB-lite"/>
    </source>
</evidence>
<proteinExistence type="predicted"/>
<dbReference type="AlphaFoldDB" id="A0A849BRU6"/>
<accession>A0A849BRU6</accession>
<gene>
    <name evidence="2" type="ORF">HLB16_20485</name>
</gene>
<protein>
    <submittedName>
        <fullName evidence="2">Uncharacterized protein</fullName>
    </submittedName>
</protein>
<evidence type="ECO:0000313" key="2">
    <source>
        <dbReference type="EMBL" id="NNH13239.1"/>
    </source>
</evidence>
<evidence type="ECO:0000313" key="3">
    <source>
        <dbReference type="Proteomes" id="UP000542973"/>
    </source>
</evidence>
<name>A0A849BRU6_9BURK</name>
<organism evidence="2 3">
    <name type="scientific">Cupriavidus gilardii</name>
    <dbReference type="NCBI Taxonomy" id="82541"/>
    <lineage>
        <taxon>Bacteria</taxon>
        <taxon>Pseudomonadati</taxon>
        <taxon>Pseudomonadota</taxon>
        <taxon>Betaproteobacteria</taxon>
        <taxon>Burkholderiales</taxon>
        <taxon>Burkholderiaceae</taxon>
        <taxon>Cupriavidus</taxon>
    </lineage>
</organism>
<sequence>MVLMRDAVAAAACRCCRLGRCRIVAARPMSAKSGREWKKSRRAGGRCALLGIPQGVNPAKASDRLDKVRDLTKEPQAAPRWRWQFRPWRPWRRLALAVAGLAAALPCGAGPTIVALADGRQFGAAGDLAYVLDMPLDAAMGSRWQVCAPSGANPEDVRPGPATPRQPHDTPAQNLGTVELVSPPRAPGGMAIVTVVSSVREVTPGSVLVPLLAARPEVE</sequence>
<feature type="region of interest" description="Disordered" evidence="1">
    <location>
        <begin position="150"/>
        <end position="181"/>
    </location>
</feature>
<dbReference type="EMBL" id="JABEMD010000042">
    <property type="protein sequence ID" value="NNH13239.1"/>
    <property type="molecule type" value="Genomic_DNA"/>
</dbReference>
<reference evidence="2 3" key="1">
    <citation type="submission" date="2020-05" db="EMBL/GenBank/DDBJ databases">
        <title>MicrobeNet Type strains.</title>
        <authorList>
            <person name="Nicholson A.C."/>
        </authorList>
    </citation>
    <scope>NUCLEOTIDE SEQUENCE [LARGE SCALE GENOMIC DNA]</scope>
    <source>
        <strain evidence="2 3">ATCC 700815</strain>
    </source>
</reference>
<dbReference type="Proteomes" id="UP000542973">
    <property type="component" value="Unassembled WGS sequence"/>
</dbReference>